<reference evidence="1 2" key="1">
    <citation type="submission" date="2023-01" db="EMBL/GenBank/DDBJ databases">
        <title>Complete genome of Chryseobacterium camelliae VAN22-5A.</title>
        <authorList>
            <person name="Zong G."/>
            <person name="Cao G."/>
        </authorList>
    </citation>
    <scope>NUCLEOTIDE SEQUENCE [LARGE SCALE GENOMIC DNA]</scope>
    <source>
        <strain evidence="1 2">VAN22-5A</strain>
    </source>
</reference>
<evidence type="ECO:0000313" key="1">
    <source>
        <dbReference type="EMBL" id="WBV61816.1"/>
    </source>
</evidence>
<organism evidence="1 2">
    <name type="scientific">Chryseobacterium camelliae</name>
    <dbReference type="NCBI Taxonomy" id="1265445"/>
    <lineage>
        <taxon>Bacteria</taxon>
        <taxon>Pseudomonadati</taxon>
        <taxon>Bacteroidota</taxon>
        <taxon>Flavobacteriia</taxon>
        <taxon>Flavobacteriales</taxon>
        <taxon>Weeksellaceae</taxon>
        <taxon>Chryseobacterium group</taxon>
        <taxon>Chryseobacterium</taxon>
    </lineage>
</organism>
<keyword evidence="2" id="KW-1185">Reference proteome</keyword>
<gene>
    <name evidence="1" type="ORF">PFY12_06755</name>
</gene>
<dbReference type="Proteomes" id="UP001210978">
    <property type="component" value="Chromosome"/>
</dbReference>
<protein>
    <submittedName>
        <fullName evidence="1">Uncharacterized protein</fullName>
    </submittedName>
</protein>
<dbReference type="RefSeq" id="WP_271150078.1">
    <property type="nucleotide sequence ID" value="NZ_CP115859.1"/>
</dbReference>
<accession>A0ABY7QQ78</accession>
<dbReference type="EMBL" id="CP115859">
    <property type="protein sequence ID" value="WBV61816.1"/>
    <property type="molecule type" value="Genomic_DNA"/>
</dbReference>
<proteinExistence type="predicted"/>
<evidence type="ECO:0000313" key="2">
    <source>
        <dbReference type="Proteomes" id="UP001210978"/>
    </source>
</evidence>
<sequence>MFSIWPLARTLEEYHNESDKSFIVFADYLINAIQFGFVENMECLKIVVNHMNGSQILFLKQFFLSVQMQIFCIDLKPVT</sequence>
<name>A0ABY7QQ78_9FLAO</name>